<evidence type="ECO:0000313" key="3">
    <source>
        <dbReference type="Proteomes" id="UP000233180"/>
    </source>
</evidence>
<dbReference type="Ensembl" id="ENSRBIT00000051691.1">
    <property type="protein sequence ID" value="ENSRBIP00000027756.1"/>
    <property type="gene ID" value="ENSRBIG00000037757.1"/>
</dbReference>
<feature type="chain" id="PRO_5014366669" evidence="1">
    <location>
        <begin position="20"/>
        <end position="172"/>
    </location>
</feature>
<protein>
    <submittedName>
        <fullName evidence="2">Uncharacterized protein</fullName>
    </submittedName>
</protein>
<sequence length="172" mass="18636">MQCHLSMLVVNMPLAPGRANPHGMCVNTSLVSFTLRIQYLCSCIWCSLHVFGVCAYPLCRPRQDPGLWAVVPSLLLQGHCVLLRESPCFGSNPGSGRQVVGVAAFSASLDDTHQERAWLHSSLALGWALGHRQFGECVLMVVSGVSLTLSSLAVFLIRVPHRPTARCASPDL</sequence>
<reference evidence="2 3" key="1">
    <citation type="submission" date="2016-06" db="EMBL/GenBank/DDBJ databases">
        <title>Genome of Rhinopithecus bieti.</title>
        <authorList>
            <person name="Wu"/>
            <person name="C.-I. and Zhang"/>
            <person name="Y."/>
        </authorList>
    </citation>
    <scope>NUCLEOTIDE SEQUENCE</scope>
</reference>
<evidence type="ECO:0000256" key="1">
    <source>
        <dbReference type="SAM" id="SignalP"/>
    </source>
</evidence>
<organism evidence="2 3">
    <name type="scientific">Rhinopithecus bieti</name>
    <name type="common">Black snub-nosed monkey</name>
    <name type="synonym">Pygathrix bieti</name>
    <dbReference type="NCBI Taxonomy" id="61621"/>
    <lineage>
        <taxon>Eukaryota</taxon>
        <taxon>Metazoa</taxon>
        <taxon>Chordata</taxon>
        <taxon>Craniata</taxon>
        <taxon>Vertebrata</taxon>
        <taxon>Euteleostomi</taxon>
        <taxon>Mammalia</taxon>
        <taxon>Eutheria</taxon>
        <taxon>Euarchontoglires</taxon>
        <taxon>Primates</taxon>
        <taxon>Haplorrhini</taxon>
        <taxon>Catarrhini</taxon>
        <taxon>Cercopithecidae</taxon>
        <taxon>Colobinae</taxon>
        <taxon>Rhinopithecus</taxon>
    </lineage>
</organism>
<reference evidence="2" key="2">
    <citation type="submission" date="2025-08" db="UniProtKB">
        <authorList>
            <consortium name="Ensembl"/>
        </authorList>
    </citation>
    <scope>IDENTIFICATION</scope>
</reference>
<dbReference type="AlphaFoldDB" id="A0A2K6LW51"/>
<evidence type="ECO:0000313" key="2">
    <source>
        <dbReference type="Ensembl" id="ENSRBIP00000027756.1"/>
    </source>
</evidence>
<keyword evidence="1" id="KW-0732">Signal</keyword>
<reference evidence="2" key="3">
    <citation type="submission" date="2025-09" db="UniProtKB">
        <authorList>
            <consortium name="Ensembl"/>
        </authorList>
    </citation>
    <scope>IDENTIFICATION</scope>
</reference>
<keyword evidence="3" id="KW-1185">Reference proteome</keyword>
<proteinExistence type="predicted"/>
<feature type="signal peptide" evidence="1">
    <location>
        <begin position="1"/>
        <end position="19"/>
    </location>
</feature>
<dbReference type="GeneTree" id="ENSGT00860000136357"/>
<dbReference type="Proteomes" id="UP000233180">
    <property type="component" value="Unassembled WGS sequence"/>
</dbReference>
<dbReference type="OMA" id="YLCSCIW"/>
<accession>A0A2K6LW51</accession>
<name>A0A2K6LW51_RHIBE</name>